<dbReference type="EMBL" id="JBHSJB010000006">
    <property type="protein sequence ID" value="MFC5053463.1"/>
    <property type="molecule type" value="Genomic_DNA"/>
</dbReference>
<protein>
    <submittedName>
        <fullName evidence="3">STAS domain-containing protein</fullName>
    </submittedName>
</protein>
<reference evidence="4" key="1">
    <citation type="journal article" date="2019" name="Int. J. Syst. Evol. Microbiol.">
        <title>The Global Catalogue of Microorganisms (GCM) 10K type strain sequencing project: providing services to taxonomists for standard genome sequencing and annotation.</title>
        <authorList>
            <consortium name="The Broad Institute Genomics Platform"/>
            <consortium name="The Broad Institute Genome Sequencing Center for Infectious Disease"/>
            <person name="Wu L."/>
            <person name="Ma J."/>
        </authorList>
    </citation>
    <scope>NUCLEOTIDE SEQUENCE [LARGE SCALE GENOMIC DNA]</scope>
    <source>
        <strain evidence="4">KCTC 12848</strain>
    </source>
</reference>
<dbReference type="Proteomes" id="UP001595833">
    <property type="component" value="Unassembled WGS sequence"/>
</dbReference>
<feature type="domain" description="STAS" evidence="2">
    <location>
        <begin position="103"/>
        <end position="206"/>
    </location>
</feature>
<dbReference type="CDD" id="cd07043">
    <property type="entry name" value="STAS_anti-anti-sigma_factors"/>
    <property type="match status" value="1"/>
</dbReference>
<dbReference type="InterPro" id="IPR036513">
    <property type="entry name" value="STAS_dom_sf"/>
</dbReference>
<comment type="caution">
    <text evidence="3">The sequence shown here is derived from an EMBL/GenBank/DDBJ whole genome shotgun (WGS) entry which is preliminary data.</text>
</comment>
<feature type="compositionally biased region" description="Low complexity" evidence="1">
    <location>
        <begin position="1"/>
        <end position="20"/>
    </location>
</feature>
<evidence type="ECO:0000259" key="2">
    <source>
        <dbReference type="PROSITE" id="PS50801"/>
    </source>
</evidence>
<name>A0ABV9XVM6_9PSEU</name>
<dbReference type="InterPro" id="IPR002645">
    <property type="entry name" value="STAS_dom"/>
</dbReference>
<organism evidence="3 4">
    <name type="scientific">Saccharothrix xinjiangensis</name>
    <dbReference type="NCBI Taxonomy" id="204798"/>
    <lineage>
        <taxon>Bacteria</taxon>
        <taxon>Bacillati</taxon>
        <taxon>Actinomycetota</taxon>
        <taxon>Actinomycetes</taxon>
        <taxon>Pseudonocardiales</taxon>
        <taxon>Pseudonocardiaceae</taxon>
        <taxon>Saccharothrix</taxon>
    </lineage>
</organism>
<dbReference type="SUPFAM" id="SSF52091">
    <property type="entry name" value="SpoIIaa-like"/>
    <property type="match status" value="1"/>
</dbReference>
<proteinExistence type="predicted"/>
<feature type="region of interest" description="Disordered" evidence="1">
    <location>
        <begin position="1"/>
        <end position="91"/>
    </location>
</feature>
<dbReference type="PANTHER" id="PTHR33495:SF2">
    <property type="entry name" value="ANTI-SIGMA FACTOR ANTAGONIST TM_1081-RELATED"/>
    <property type="match status" value="1"/>
</dbReference>
<evidence type="ECO:0000313" key="4">
    <source>
        <dbReference type="Proteomes" id="UP001595833"/>
    </source>
</evidence>
<feature type="compositionally biased region" description="Low complexity" evidence="1">
    <location>
        <begin position="46"/>
        <end position="90"/>
    </location>
</feature>
<dbReference type="RefSeq" id="WP_344039409.1">
    <property type="nucleotide sequence ID" value="NZ_BAAAKE010000016.1"/>
</dbReference>
<keyword evidence="4" id="KW-1185">Reference proteome</keyword>
<dbReference type="PROSITE" id="PS50801">
    <property type="entry name" value="STAS"/>
    <property type="match status" value="1"/>
</dbReference>
<dbReference type="Pfam" id="PF01740">
    <property type="entry name" value="STAS"/>
    <property type="match status" value="1"/>
</dbReference>
<dbReference type="PANTHER" id="PTHR33495">
    <property type="entry name" value="ANTI-SIGMA FACTOR ANTAGONIST TM_1081-RELATED-RELATED"/>
    <property type="match status" value="1"/>
</dbReference>
<gene>
    <name evidence="3" type="ORF">ACFPFM_06795</name>
</gene>
<evidence type="ECO:0000256" key="1">
    <source>
        <dbReference type="SAM" id="MobiDB-lite"/>
    </source>
</evidence>
<dbReference type="Gene3D" id="3.30.750.24">
    <property type="entry name" value="STAS domain"/>
    <property type="match status" value="1"/>
</dbReference>
<sequence length="211" mass="21831">MTTPEPTTPETTAPEATTPEPTAPGPTTPEPTAPEETTPEETDSKATTPEASTSEPAASTPEPSTPEPSTSEPATTGPSTPAATAPAKAPWTRVEPLAEAQAVAVRVGGDVDHNTAEVLDEGLDEAMAKAIEAEALLLVVDLQEVGFVASTGLSSLIRVHNAAKDKGLDLVVVLPGEHRLSRLLWLTALSRILTVTNSVEEALKQAPRNPA</sequence>
<accession>A0ABV9XVM6</accession>
<feature type="compositionally biased region" description="Pro residues" evidence="1">
    <location>
        <begin position="21"/>
        <end position="32"/>
    </location>
</feature>
<evidence type="ECO:0000313" key="3">
    <source>
        <dbReference type="EMBL" id="MFC5053463.1"/>
    </source>
</evidence>